<proteinExistence type="predicted"/>
<keyword evidence="1" id="KW-0472">Membrane</keyword>
<evidence type="ECO:0000313" key="4">
    <source>
        <dbReference type="EMBL" id="MBB4701635.1"/>
    </source>
</evidence>
<dbReference type="EMBL" id="JACHND010000001">
    <property type="protein sequence ID" value="MBB4701635.1"/>
    <property type="molecule type" value="Genomic_DNA"/>
</dbReference>
<sequence>MFFRVTPVRPAAARGARAARPRRAVALSSFAAALVASAGGFTAAAAHATVPHPAEPAYALRIGIDNGQTSVRPGDRLTYTIQVSNTGAKDSPDLVLKQMVPPGLKVLSSTPEGTLAKDSIAWRRAVPAGRTDRLSVAVEVGSFPAQLRRLAAVVCASVKNEKRPIVCATDLDRLPSAAPPPGGASMGAGLWWALGAVLAVLVAFLGPRARRALRRARP</sequence>
<evidence type="ECO:0000259" key="3">
    <source>
        <dbReference type="Pfam" id="PF01345"/>
    </source>
</evidence>
<reference evidence="4 5" key="1">
    <citation type="submission" date="2020-08" db="EMBL/GenBank/DDBJ databases">
        <title>Sequencing the genomes of 1000 actinobacteria strains.</title>
        <authorList>
            <person name="Klenk H.-P."/>
        </authorList>
    </citation>
    <scope>NUCLEOTIDE SEQUENCE [LARGE SCALE GENOMIC DNA]</scope>
    <source>
        <strain evidence="4 5">DSM 45784</strain>
    </source>
</reference>
<feature type="signal peptide" evidence="2">
    <location>
        <begin position="1"/>
        <end position="38"/>
    </location>
</feature>
<keyword evidence="2" id="KW-0732">Signal</keyword>
<name>A0A7W7GAD0_9ACTN</name>
<gene>
    <name evidence="4" type="ORF">BJ982_003179</name>
</gene>
<evidence type="ECO:0000256" key="1">
    <source>
        <dbReference type="SAM" id="Phobius"/>
    </source>
</evidence>
<comment type="caution">
    <text evidence="4">The sequence shown here is derived from an EMBL/GenBank/DDBJ whole genome shotgun (WGS) entry which is preliminary data.</text>
</comment>
<protein>
    <submittedName>
        <fullName evidence="4">Putative repeat protein (TIGR01451 family)</fullName>
    </submittedName>
</protein>
<dbReference type="InterPro" id="IPR001434">
    <property type="entry name" value="OmcB-like_DUF11"/>
</dbReference>
<keyword evidence="1" id="KW-0812">Transmembrane</keyword>
<feature type="transmembrane region" description="Helical" evidence="1">
    <location>
        <begin position="189"/>
        <end position="207"/>
    </location>
</feature>
<feature type="chain" id="PRO_5038496094" evidence="2">
    <location>
        <begin position="39"/>
        <end position="218"/>
    </location>
</feature>
<dbReference type="Pfam" id="PF01345">
    <property type="entry name" value="DUF11"/>
    <property type="match status" value="1"/>
</dbReference>
<dbReference type="InterPro" id="IPR047589">
    <property type="entry name" value="DUF11_rpt"/>
</dbReference>
<dbReference type="RefSeq" id="WP_184880838.1">
    <property type="nucleotide sequence ID" value="NZ_BOOV01000016.1"/>
</dbReference>
<keyword evidence="5" id="KW-1185">Reference proteome</keyword>
<evidence type="ECO:0000256" key="2">
    <source>
        <dbReference type="SAM" id="SignalP"/>
    </source>
</evidence>
<evidence type="ECO:0000313" key="5">
    <source>
        <dbReference type="Proteomes" id="UP000542210"/>
    </source>
</evidence>
<keyword evidence="1" id="KW-1133">Transmembrane helix</keyword>
<feature type="domain" description="DUF11" evidence="3">
    <location>
        <begin position="65"/>
        <end position="145"/>
    </location>
</feature>
<dbReference type="AlphaFoldDB" id="A0A7W7GAD0"/>
<accession>A0A7W7GAD0</accession>
<organism evidence="4 5">
    <name type="scientific">Sphaerisporangium siamense</name>
    <dbReference type="NCBI Taxonomy" id="795645"/>
    <lineage>
        <taxon>Bacteria</taxon>
        <taxon>Bacillati</taxon>
        <taxon>Actinomycetota</taxon>
        <taxon>Actinomycetes</taxon>
        <taxon>Streptosporangiales</taxon>
        <taxon>Streptosporangiaceae</taxon>
        <taxon>Sphaerisporangium</taxon>
    </lineage>
</organism>
<dbReference type="Proteomes" id="UP000542210">
    <property type="component" value="Unassembled WGS sequence"/>
</dbReference>
<dbReference type="NCBIfam" id="TIGR01451">
    <property type="entry name" value="B_ant_repeat"/>
    <property type="match status" value="1"/>
</dbReference>